<feature type="region of interest" description="Disordered" evidence="1">
    <location>
        <begin position="1"/>
        <end position="64"/>
    </location>
</feature>
<feature type="region of interest" description="Disordered" evidence="1">
    <location>
        <begin position="386"/>
        <end position="411"/>
    </location>
</feature>
<accession>X8BGN7</accession>
<feature type="transmembrane region" description="Helical" evidence="2">
    <location>
        <begin position="171"/>
        <end position="194"/>
    </location>
</feature>
<evidence type="ECO:0000313" key="4">
    <source>
        <dbReference type="EMBL" id="EUA42220.1"/>
    </source>
</evidence>
<reference evidence="4" key="1">
    <citation type="submission" date="2014-01" db="EMBL/GenBank/DDBJ databases">
        <authorList>
            <person name="Brown-Elliot B."/>
            <person name="Wallace R."/>
            <person name="Lenaerts A."/>
            <person name="Ordway D."/>
            <person name="DeGroote M.A."/>
            <person name="Parker T."/>
            <person name="Sizemore C."/>
            <person name="Tallon L.J."/>
            <person name="Sadzewicz L.K."/>
            <person name="Sengamalay N."/>
            <person name="Fraser C.M."/>
            <person name="Hine E."/>
            <person name="Shefchek K.A."/>
            <person name="Das S.P."/>
            <person name="Tettelin H."/>
        </authorList>
    </citation>
    <scope>NUCLEOTIDE SEQUENCE [LARGE SCALE GENOMIC DNA]</scope>
    <source>
        <strain evidence="4">4042</strain>
    </source>
</reference>
<feature type="compositionally biased region" description="Low complexity" evidence="1">
    <location>
        <begin position="402"/>
        <end position="411"/>
    </location>
</feature>
<keyword evidence="2" id="KW-0812">Transmembrane</keyword>
<sequence>MRSAMASTPRRFHRAGRFDDPTEIIPVVDDEDTGATPVDPDAGPGSDSAVDDDAADVADEPDAHPTRRQRLAELGAAGLVWLRTALLPRLLKAVVPRAARLCATVAAALLLCASFPSFDWWWAAVVAFALLAWVLTRPATRLIGGLGYGFLFGLVFYVSLLPWIAKLVGLMPLAALVFVCALFPAIFGLLAVVVRALPAGRFGSRWCGGAGVGQMLGAVRRVSVGGGGRRPNRGPFLPLVRLGGVALLSTAIVLLGCSLTAIALEIGRWWQRSGPATPPAAPAILPPTCPVGGVAGYLHLPGVAGQCRGVAAGAAFGCWIRYRRHRHRGRRPGQCSPPGLDFNAQRLEVLRNHVRETQRLADDVHAGRAPQPQFVVWPRTPRKSIHCATPTRASRSPPPSMPSTRRSWSAR</sequence>
<feature type="domain" description="Apolipoprotein N-acyltransferase N-terminal" evidence="3">
    <location>
        <begin position="107"/>
        <end position="257"/>
    </location>
</feature>
<feature type="compositionally biased region" description="Acidic residues" evidence="1">
    <location>
        <begin position="49"/>
        <end position="60"/>
    </location>
</feature>
<feature type="transmembrane region" description="Helical" evidence="2">
    <location>
        <begin position="303"/>
        <end position="322"/>
    </location>
</feature>
<dbReference type="Pfam" id="PF20154">
    <property type="entry name" value="LNT_N"/>
    <property type="match status" value="1"/>
</dbReference>
<keyword evidence="2" id="KW-1133">Transmembrane helix</keyword>
<dbReference type="AlphaFoldDB" id="X8BGN7"/>
<proteinExistence type="predicted"/>
<keyword evidence="2" id="KW-0472">Membrane</keyword>
<dbReference type="EMBL" id="JAOB01000042">
    <property type="protein sequence ID" value="EUA42220.1"/>
    <property type="molecule type" value="Genomic_DNA"/>
</dbReference>
<dbReference type="InterPro" id="IPR045378">
    <property type="entry name" value="LNT_N"/>
</dbReference>
<comment type="caution">
    <text evidence="4">The sequence shown here is derived from an EMBL/GenBank/DDBJ whole genome shotgun (WGS) entry which is preliminary data.</text>
</comment>
<dbReference type="PATRIC" id="fig|1299334.3.peg.4243"/>
<name>X8BGN7_MYCXE</name>
<feature type="transmembrane region" description="Helical" evidence="2">
    <location>
        <begin position="122"/>
        <end position="139"/>
    </location>
</feature>
<evidence type="ECO:0000256" key="2">
    <source>
        <dbReference type="SAM" id="Phobius"/>
    </source>
</evidence>
<protein>
    <submittedName>
        <fullName evidence="4">Putative membrane protein</fullName>
    </submittedName>
</protein>
<evidence type="ECO:0000256" key="1">
    <source>
        <dbReference type="SAM" id="MobiDB-lite"/>
    </source>
</evidence>
<organism evidence="4">
    <name type="scientific">Mycobacterium xenopi 4042</name>
    <dbReference type="NCBI Taxonomy" id="1299334"/>
    <lineage>
        <taxon>Bacteria</taxon>
        <taxon>Bacillati</taxon>
        <taxon>Actinomycetota</taxon>
        <taxon>Actinomycetes</taxon>
        <taxon>Mycobacteriales</taxon>
        <taxon>Mycobacteriaceae</taxon>
        <taxon>Mycobacterium</taxon>
    </lineage>
</organism>
<feature type="transmembrane region" description="Helical" evidence="2">
    <location>
        <begin position="239"/>
        <end position="264"/>
    </location>
</feature>
<evidence type="ECO:0000259" key="3">
    <source>
        <dbReference type="Pfam" id="PF20154"/>
    </source>
</evidence>
<feature type="transmembrane region" description="Helical" evidence="2">
    <location>
        <begin position="146"/>
        <end position="165"/>
    </location>
</feature>
<gene>
    <name evidence="4" type="ORF">I553_6080</name>
</gene>